<dbReference type="Gene3D" id="3.10.260.20">
    <property type="entry name" value="Ski"/>
    <property type="match status" value="1"/>
</dbReference>
<evidence type="ECO:0000313" key="4">
    <source>
        <dbReference type="Proteomes" id="UP000009022"/>
    </source>
</evidence>
<feature type="non-terminal residue" evidence="3">
    <location>
        <position position="199"/>
    </location>
</feature>
<dbReference type="InterPro" id="IPR037000">
    <property type="entry name" value="Ski_DNA-bd_sf"/>
</dbReference>
<name>B3S182_TRIAD</name>
<dbReference type="PANTHER" id="PTHR10005:SF26">
    <property type="entry name" value="CORL"/>
    <property type="match status" value="1"/>
</dbReference>
<dbReference type="OMA" id="XINPRST"/>
<dbReference type="OrthoDB" id="3938623at2759"/>
<organism evidence="3 4">
    <name type="scientific">Trichoplax adhaerens</name>
    <name type="common">Trichoplax reptans</name>
    <dbReference type="NCBI Taxonomy" id="10228"/>
    <lineage>
        <taxon>Eukaryota</taxon>
        <taxon>Metazoa</taxon>
        <taxon>Placozoa</taxon>
        <taxon>Uniplacotomia</taxon>
        <taxon>Trichoplacea</taxon>
        <taxon>Trichoplacidae</taxon>
        <taxon>Trichoplax</taxon>
    </lineage>
</organism>
<dbReference type="HOGENOM" id="CLU_030459_2_0_1"/>
<dbReference type="RefSeq" id="XP_002114427.1">
    <property type="nucleotide sequence ID" value="XM_002114391.1"/>
</dbReference>
<dbReference type="Pfam" id="PF02437">
    <property type="entry name" value="Ski_Sno_DHD"/>
    <property type="match status" value="1"/>
</dbReference>
<dbReference type="Proteomes" id="UP000009022">
    <property type="component" value="Unassembled WGS sequence"/>
</dbReference>
<dbReference type="InterPro" id="IPR023216">
    <property type="entry name" value="Tscrpt_reg_SKI_SnoN"/>
</dbReference>
<dbReference type="CTD" id="6755640"/>
<proteinExistence type="inferred from homology"/>
<dbReference type="InterPro" id="IPR014890">
    <property type="entry name" value="c-SKI_SMAD4-bd_dom"/>
</dbReference>
<dbReference type="SMART" id="SM01046">
    <property type="entry name" value="c-SKI_SMAD_bind"/>
    <property type="match status" value="1"/>
</dbReference>
<dbReference type="InParanoid" id="B3S182"/>
<accession>B3S182</accession>
<dbReference type="GO" id="GO:0046332">
    <property type="term" value="F:SMAD binding"/>
    <property type="evidence" value="ECO:0007669"/>
    <property type="project" value="InterPro"/>
</dbReference>
<dbReference type="PANTHER" id="PTHR10005">
    <property type="entry name" value="SKI ONCOGENE-RELATED"/>
    <property type="match status" value="1"/>
</dbReference>
<dbReference type="InterPro" id="IPR010919">
    <property type="entry name" value="SAND-like_dom_sf"/>
</dbReference>
<dbReference type="InterPro" id="IPR003380">
    <property type="entry name" value="SKI/SNO/DAC"/>
</dbReference>
<evidence type="ECO:0000313" key="3">
    <source>
        <dbReference type="EMBL" id="EDV23517.1"/>
    </source>
</evidence>
<dbReference type="AlphaFoldDB" id="B3S182"/>
<keyword evidence="4" id="KW-1185">Reference proteome</keyword>
<protein>
    <recommendedName>
        <fullName evidence="2">c-SKI SMAD4-binding domain-containing protein</fullName>
    </recommendedName>
</protein>
<dbReference type="Gene3D" id="3.10.390.10">
    <property type="entry name" value="SAND domain-like"/>
    <property type="match status" value="1"/>
</dbReference>
<gene>
    <name evidence="3" type="ORF">TRIADDRAFT_5392</name>
</gene>
<dbReference type="SUPFAM" id="SSF46955">
    <property type="entry name" value="Putative DNA-binding domain"/>
    <property type="match status" value="1"/>
</dbReference>
<dbReference type="STRING" id="10228.B3S182"/>
<dbReference type="InterPro" id="IPR009061">
    <property type="entry name" value="DNA-bd_dom_put_sf"/>
</dbReference>
<evidence type="ECO:0000256" key="1">
    <source>
        <dbReference type="ARBA" id="ARBA00009513"/>
    </source>
</evidence>
<dbReference type="EMBL" id="DS985247">
    <property type="protein sequence ID" value="EDV23517.1"/>
    <property type="molecule type" value="Genomic_DNA"/>
</dbReference>
<sequence>VYIEGMPLYSLLVDGKERLCLSQISATLLKDFTYNDIHNRRVALGITCVQCSPAQLELLRKIGAIPPTSRRCGMITIREAERLCKSFLSFIPPPALPEEYAFDVYHNYSWGCVGKFYPRLYTNSRAKCIKCDYCHKYHSPNKFIFHVHRTEGSTYTHPRSGNYNCWRRHLFLNVTTANDKLLEQWEDLKALYNGNGKKR</sequence>
<evidence type="ECO:0000259" key="2">
    <source>
        <dbReference type="SMART" id="SM01046"/>
    </source>
</evidence>
<dbReference type="eggNOG" id="ENOG502QQC2">
    <property type="taxonomic scope" value="Eukaryota"/>
</dbReference>
<dbReference type="GeneID" id="6755640"/>
<comment type="similarity">
    <text evidence="1">Belongs to the SKI family.</text>
</comment>
<dbReference type="KEGG" id="tad:TRIADDRAFT_5392"/>
<dbReference type="Pfam" id="PF08782">
    <property type="entry name" value="c-SKI_SMAD_bind"/>
    <property type="match status" value="1"/>
</dbReference>
<feature type="domain" description="c-SKI SMAD4-binding" evidence="2">
    <location>
        <begin position="101"/>
        <end position="193"/>
    </location>
</feature>
<feature type="non-terminal residue" evidence="3">
    <location>
        <position position="1"/>
    </location>
</feature>
<reference evidence="3 4" key="1">
    <citation type="journal article" date="2008" name="Nature">
        <title>The Trichoplax genome and the nature of placozoans.</title>
        <authorList>
            <person name="Srivastava M."/>
            <person name="Begovic E."/>
            <person name="Chapman J."/>
            <person name="Putnam N.H."/>
            <person name="Hellsten U."/>
            <person name="Kawashima T."/>
            <person name="Kuo A."/>
            <person name="Mitros T."/>
            <person name="Salamov A."/>
            <person name="Carpenter M.L."/>
            <person name="Signorovitch A.Y."/>
            <person name="Moreno M.A."/>
            <person name="Kamm K."/>
            <person name="Grimwood J."/>
            <person name="Schmutz J."/>
            <person name="Shapiro H."/>
            <person name="Grigoriev I.V."/>
            <person name="Buss L.W."/>
            <person name="Schierwater B."/>
            <person name="Dellaporta S.L."/>
            <person name="Rokhsar D.S."/>
        </authorList>
    </citation>
    <scope>NUCLEOTIDE SEQUENCE [LARGE SCALE GENOMIC DNA]</scope>
    <source>
        <strain evidence="3 4">Grell-BS-1999</strain>
    </source>
</reference>
<dbReference type="SUPFAM" id="SSF63763">
    <property type="entry name" value="SAND domain-like"/>
    <property type="match status" value="1"/>
</dbReference>
<dbReference type="PhylomeDB" id="B3S182"/>